<dbReference type="Gene3D" id="3.40.50.720">
    <property type="entry name" value="NAD(P)-binding Rossmann-like Domain"/>
    <property type="match status" value="1"/>
</dbReference>
<name>A0A0F4QS37_9GAMM</name>
<evidence type="ECO:0000313" key="5">
    <source>
        <dbReference type="Proteomes" id="UP000033452"/>
    </source>
</evidence>
<dbReference type="InterPro" id="IPR020904">
    <property type="entry name" value="Sc_DH/Rdtase_CS"/>
</dbReference>
<dbReference type="GO" id="GO:0016491">
    <property type="term" value="F:oxidoreductase activity"/>
    <property type="evidence" value="ECO:0007669"/>
    <property type="project" value="UniProtKB-KW"/>
</dbReference>
<dbReference type="OrthoDB" id="9775296at2"/>
<dbReference type="Proteomes" id="UP000033452">
    <property type="component" value="Unassembled WGS sequence"/>
</dbReference>
<dbReference type="NCBIfam" id="NF004649">
    <property type="entry name" value="PRK05993.1"/>
    <property type="match status" value="1"/>
</dbReference>
<gene>
    <name evidence="4" type="ORF">TW77_07390</name>
</gene>
<dbReference type="PROSITE" id="PS00061">
    <property type="entry name" value="ADH_SHORT"/>
    <property type="match status" value="1"/>
</dbReference>
<accession>A0A0F4QS37</accession>
<evidence type="ECO:0000313" key="4">
    <source>
        <dbReference type="EMBL" id="KJZ10065.1"/>
    </source>
</evidence>
<dbReference type="AlphaFoldDB" id="A0A0F4QS37"/>
<evidence type="ECO:0000256" key="3">
    <source>
        <dbReference type="RuleBase" id="RU000363"/>
    </source>
</evidence>
<dbReference type="EMBL" id="JXYA01000016">
    <property type="protein sequence ID" value="KJZ10065.1"/>
    <property type="molecule type" value="Genomic_DNA"/>
</dbReference>
<comment type="similarity">
    <text evidence="1 3">Belongs to the short-chain dehydrogenases/reductases (SDR) family.</text>
</comment>
<dbReference type="PANTHER" id="PTHR44169">
    <property type="entry name" value="NADPH-DEPENDENT 1-ACYLDIHYDROXYACETONE PHOSPHATE REDUCTASE"/>
    <property type="match status" value="1"/>
</dbReference>
<keyword evidence="2" id="KW-0560">Oxidoreductase</keyword>
<reference evidence="4 5" key="1">
    <citation type="journal article" date="2015" name="BMC Genomics">
        <title>Genome mining reveals unlocked bioactive potential of marine Gram-negative bacteria.</title>
        <authorList>
            <person name="Machado H."/>
            <person name="Sonnenschein E.C."/>
            <person name="Melchiorsen J."/>
            <person name="Gram L."/>
        </authorList>
    </citation>
    <scope>NUCLEOTIDE SEQUENCE [LARGE SCALE GENOMIC DNA]</scope>
    <source>
        <strain evidence="4 5">S2471</strain>
    </source>
</reference>
<proteinExistence type="inferred from homology"/>
<dbReference type="PANTHER" id="PTHR44169:SF6">
    <property type="entry name" value="NADPH-DEPENDENT 1-ACYLDIHYDROXYACETONE PHOSPHATE REDUCTASE"/>
    <property type="match status" value="1"/>
</dbReference>
<dbReference type="SUPFAM" id="SSF51735">
    <property type="entry name" value="NAD(P)-binding Rossmann-fold domains"/>
    <property type="match status" value="1"/>
</dbReference>
<dbReference type="InterPro" id="IPR002347">
    <property type="entry name" value="SDR_fam"/>
</dbReference>
<dbReference type="InterPro" id="IPR036291">
    <property type="entry name" value="NAD(P)-bd_dom_sf"/>
</dbReference>
<evidence type="ECO:0000256" key="1">
    <source>
        <dbReference type="ARBA" id="ARBA00006484"/>
    </source>
</evidence>
<dbReference type="CDD" id="cd05374">
    <property type="entry name" value="17beta-HSD-like_SDR_c"/>
    <property type="match status" value="1"/>
</dbReference>
<dbReference type="PRINTS" id="PR00080">
    <property type="entry name" value="SDRFAMILY"/>
</dbReference>
<sequence length="276" mass="30444">MTKSILITGCSTGIGYYCAKALHDGGFRVVASVRNPQHLARFEEIGIPCIILDLADDASIKQGFDEAVALCDGKLDALFNNGAYGQPGAVEDLPTDVLRAQFETNLFGWHTLTCLAVAHMRAHGGDSRIIQNSSVLGLVALPYRGAYNASKFALEGLTDTLRMELNGSNVQISLIEPGPIVSEFRRNARLAFEQHIEIANSAHKTEYEAQLTRLNAQSTPQKFTLGPEAVYEKLLHALTAKRAKPRYYVTFPTYLMGYLKRLLSSAWLDKVLLKNR</sequence>
<keyword evidence="5" id="KW-1185">Reference proteome</keyword>
<comment type="caution">
    <text evidence="4">The sequence shown here is derived from an EMBL/GenBank/DDBJ whole genome shotgun (WGS) entry which is preliminary data.</text>
</comment>
<evidence type="ECO:0000256" key="2">
    <source>
        <dbReference type="ARBA" id="ARBA00023002"/>
    </source>
</evidence>
<dbReference type="Pfam" id="PF00106">
    <property type="entry name" value="adh_short"/>
    <property type="match status" value="1"/>
</dbReference>
<dbReference type="PATRIC" id="fig|43658.5.peg.1561"/>
<dbReference type="RefSeq" id="WP_046004335.1">
    <property type="nucleotide sequence ID" value="NZ_JXYA01000016.1"/>
</dbReference>
<protein>
    <submittedName>
        <fullName evidence="4">Oxidoreductase</fullName>
    </submittedName>
</protein>
<dbReference type="PRINTS" id="PR00081">
    <property type="entry name" value="GDHRDH"/>
</dbReference>
<organism evidence="4 5">
    <name type="scientific">Pseudoalteromonas rubra</name>
    <dbReference type="NCBI Taxonomy" id="43658"/>
    <lineage>
        <taxon>Bacteria</taxon>
        <taxon>Pseudomonadati</taxon>
        <taxon>Pseudomonadota</taxon>
        <taxon>Gammaproteobacteria</taxon>
        <taxon>Alteromonadales</taxon>
        <taxon>Pseudoalteromonadaceae</taxon>
        <taxon>Pseudoalteromonas</taxon>
    </lineage>
</organism>